<evidence type="ECO:0000313" key="2">
    <source>
        <dbReference type="EMBL" id="KTD15542.1"/>
    </source>
</evidence>
<protein>
    <recommendedName>
        <fullName evidence="1">RES domain-containing protein</fullName>
    </recommendedName>
</protein>
<organism evidence="3 5">
    <name type="scientific">Legionella gratiana</name>
    <dbReference type="NCBI Taxonomy" id="45066"/>
    <lineage>
        <taxon>Bacteria</taxon>
        <taxon>Pseudomonadati</taxon>
        <taxon>Pseudomonadota</taxon>
        <taxon>Gammaproteobacteria</taxon>
        <taxon>Legionellales</taxon>
        <taxon>Legionellaceae</taxon>
        <taxon>Legionella</taxon>
    </lineage>
</organism>
<dbReference type="EMBL" id="LNYE01000003">
    <property type="protein sequence ID" value="KTD15542.1"/>
    <property type="molecule type" value="Genomic_DNA"/>
</dbReference>
<proteinExistence type="predicted"/>
<dbReference type="Proteomes" id="UP000254476">
    <property type="component" value="Unassembled WGS sequence"/>
</dbReference>
<dbReference type="OrthoDB" id="5645740at2"/>
<accession>A0A378JB72</accession>
<dbReference type="AlphaFoldDB" id="A0A378JB72"/>
<dbReference type="EMBL" id="UGOB01000001">
    <property type="protein sequence ID" value="STX45114.1"/>
    <property type="molecule type" value="Genomic_DNA"/>
</dbReference>
<evidence type="ECO:0000313" key="3">
    <source>
        <dbReference type="EMBL" id="STX45114.1"/>
    </source>
</evidence>
<sequence>MDFYQVIKDIKLSKELEKEAQRLNIPVLYHVKSFDELKNSILLNEWRNLPAQVDIPANSQIFGQLVYSSGVEGILYPSKMSSVKKCLAIFPRNFANSSSTIKIQDKDLPETLKNMELNCETYIHL</sequence>
<evidence type="ECO:0000313" key="5">
    <source>
        <dbReference type="Proteomes" id="UP000254476"/>
    </source>
</evidence>
<dbReference type="InterPro" id="IPR014914">
    <property type="entry name" value="RES_dom"/>
</dbReference>
<dbReference type="Proteomes" id="UP000054691">
    <property type="component" value="Unassembled WGS sequence"/>
</dbReference>
<reference evidence="2 4" key="1">
    <citation type="submission" date="2015-11" db="EMBL/GenBank/DDBJ databases">
        <title>Genomic analysis of 38 Legionella species identifies large and diverse effector repertoires.</title>
        <authorList>
            <person name="Burstein D."/>
            <person name="Amaro F."/>
            <person name="Zusman T."/>
            <person name="Lifshitz Z."/>
            <person name="Cohen O."/>
            <person name="Gilbert J.A."/>
            <person name="Pupko T."/>
            <person name="Shuman H.A."/>
            <person name="Segal G."/>
        </authorList>
    </citation>
    <scope>NUCLEOTIDE SEQUENCE [LARGE SCALE GENOMIC DNA]</scope>
    <source>
        <strain evidence="2 4">Lyon 8420412</strain>
    </source>
</reference>
<evidence type="ECO:0000259" key="1">
    <source>
        <dbReference type="Pfam" id="PF08808"/>
    </source>
</evidence>
<keyword evidence="4" id="KW-1185">Reference proteome</keyword>
<reference evidence="3 5" key="2">
    <citation type="submission" date="2018-06" db="EMBL/GenBank/DDBJ databases">
        <authorList>
            <consortium name="Pathogen Informatics"/>
            <person name="Doyle S."/>
        </authorList>
    </citation>
    <scope>NUCLEOTIDE SEQUENCE [LARGE SCALE GENOMIC DNA]</scope>
    <source>
        <strain evidence="3 5">NCTC12388</strain>
    </source>
</reference>
<feature type="domain" description="RES" evidence="1">
    <location>
        <begin position="46"/>
        <end position="98"/>
    </location>
</feature>
<dbReference type="Pfam" id="PF08808">
    <property type="entry name" value="RES"/>
    <property type="match status" value="1"/>
</dbReference>
<evidence type="ECO:0000313" key="4">
    <source>
        <dbReference type="Proteomes" id="UP000054691"/>
    </source>
</evidence>
<name>A0A378JB72_9GAMM</name>
<gene>
    <name evidence="2" type="ORF">Lgra_0208</name>
    <name evidence="3" type="ORF">NCTC12388_01842</name>
</gene>
<dbReference type="RefSeq" id="WP_058497445.1">
    <property type="nucleotide sequence ID" value="NZ_CAAAHW010000009.1"/>
</dbReference>